<evidence type="ECO:0000313" key="1">
    <source>
        <dbReference type="EMBL" id="KAJ2969944.1"/>
    </source>
</evidence>
<reference evidence="1" key="1">
    <citation type="submission" date="2022-08" db="EMBL/GenBank/DDBJ databases">
        <title>Genome Sequence of Lecanicillium fungicola.</title>
        <authorList>
            <person name="Buettner E."/>
        </authorList>
    </citation>
    <scope>NUCLEOTIDE SEQUENCE</scope>
    <source>
        <strain evidence="1">Babe33</strain>
    </source>
</reference>
<sequence length="176" mass="19702">MMAAPLEAEQLAPITTFASFEPIEDVRDSVASQQPASESLLAARLHQDMRPLTFQTHIATGMTRKLLVRLTGRPQPDFEDNLASYRDIFARIDEVEQDLSRVDQELVGARAEHVAPTQMGPGRVLEISSMQYAHAAALPTIFFHVSIIYAIMRKEGVPLGKRDLIESFVDEHVYNL</sequence>
<organism evidence="1 2">
    <name type="scientific">Zarea fungicola</name>
    <dbReference type="NCBI Taxonomy" id="93591"/>
    <lineage>
        <taxon>Eukaryota</taxon>
        <taxon>Fungi</taxon>
        <taxon>Dikarya</taxon>
        <taxon>Ascomycota</taxon>
        <taxon>Pezizomycotina</taxon>
        <taxon>Sordariomycetes</taxon>
        <taxon>Hypocreomycetidae</taxon>
        <taxon>Hypocreales</taxon>
        <taxon>Cordycipitaceae</taxon>
        <taxon>Zarea</taxon>
    </lineage>
</organism>
<dbReference type="EMBL" id="JANJQO010001638">
    <property type="protein sequence ID" value="KAJ2969944.1"/>
    <property type="molecule type" value="Genomic_DNA"/>
</dbReference>
<gene>
    <name evidence="1" type="ORF">NQ176_g8416</name>
</gene>
<comment type="caution">
    <text evidence="1">The sequence shown here is derived from an EMBL/GenBank/DDBJ whole genome shotgun (WGS) entry which is preliminary data.</text>
</comment>
<keyword evidence="2" id="KW-1185">Reference proteome</keyword>
<name>A0ACC1MSY9_9HYPO</name>
<dbReference type="Proteomes" id="UP001143910">
    <property type="component" value="Unassembled WGS sequence"/>
</dbReference>
<accession>A0ACC1MSY9</accession>
<proteinExistence type="predicted"/>
<protein>
    <submittedName>
        <fullName evidence="1">Uncharacterized protein</fullName>
    </submittedName>
</protein>
<evidence type="ECO:0000313" key="2">
    <source>
        <dbReference type="Proteomes" id="UP001143910"/>
    </source>
</evidence>